<dbReference type="CDD" id="cd11561">
    <property type="entry name" value="W2_eIF5"/>
    <property type="match status" value="1"/>
</dbReference>
<dbReference type="InterPro" id="IPR045196">
    <property type="entry name" value="IF2/IF5"/>
</dbReference>
<dbReference type="PROSITE" id="PS51363">
    <property type="entry name" value="W2"/>
    <property type="match status" value="1"/>
</dbReference>
<feature type="domain" description="W2" evidence="7">
    <location>
        <begin position="257"/>
        <end position="419"/>
    </location>
</feature>
<keyword evidence="3" id="KW-0547">Nucleotide-binding</keyword>
<accession>A0A6G1H4H4</accession>
<gene>
    <name evidence="8" type="ORF">K402DRAFT_419817</name>
</gene>
<dbReference type="GO" id="GO:0071074">
    <property type="term" value="F:eukaryotic initiation factor eIF2 binding"/>
    <property type="evidence" value="ECO:0007669"/>
    <property type="project" value="TreeGrafter"/>
</dbReference>
<dbReference type="Gene3D" id="2.20.25.350">
    <property type="match status" value="1"/>
</dbReference>
<dbReference type="InterPro" id="IPR016190">
    <property type="entry name" value="Transl_init_fac_IF2/IF5_Zn-bd"/>
</dbReference>
<dbReference type="InterPro" id="IPR016189">
    <property type="entry name" value="Transl_init_fac_IF2/IF5_N"/>
</dbReference>
<evidence type="ECO:0000256" key="4">
    <source>
        <dbReference type="ARBA" id="ARBA00022917"/>
    </source>
</evidence>
<feature type="compositionally biased region" description="Acidic residues" evidence="6">
    <location>
        <begin position="190"/>
        <end position="201"/>
    </location>
</feature>
<evidence type="ECO:0000256" key="1">
    <source>
        <dbReference type="ARBA" id="ARBA00010397"/>
    </source>
</evidence>
<evidence type="ECO:0000256" key="5">
    <source>
        <dbReference type="ARBA" id="ARBA00023134"/>
    </source>
</evidence>
<dbReference type="GO" id="GO:0005092">
    <property type="term" value="F:GDP-dissociation inhibitor activity"/>
    <property type="evidence" value="ECO:0007669"/>
    <property type="project" value="TreeGrafter"/>
</dbReference>
<proteinExistence type="inferred from homology"/>
<evidence type="ECO:0000256" key="3">
    <source>
        <dbReference type="ARBA" id="ARBA00022741"/>
    </source>
</evidence>
<dbReference type="GO" id="GO:0001732">
    <property type="term" value="P:formation of cytoplasmic translation initiation complex"/>
    <property type="evidence" value="ECO:0007669"/>
    <property type="project" value="TreeGrafter"/>
</dbReference>
<dbReference type="InterPro" id="IPR002735">
    <property type="entry name" value="Transl_init_fac_IF2/IF5_dom"/>
</dbReference>
<sequence length="423" mass="47389">MATINIPRSVSDPFYRYKMERLQSKIEGKGNGIKTVIVNLSSVAQSLARPPSYVIKYFGFELGAQTNINPNDDRWIINGAHEASKLQDYLDGFISRFVLCKKCRNPETDVQIKDGSITLDCKACGERTSVDLSLKLCSFILKNQPKKGKKDKSTKKADRKARKEAEQNGTASPDVNGSPNDSNSDHQDENGEVEVDAGSDDELTRRIKAGAQEIDQTENKEIKWSVDTSEAAVKARAEQLAPDLKRALVIDEEADADDGEGNAYDALGSWILKTAEESDGVTNVKDVDIYLKAKELNIENKHKTLTVLAQTIFDEDIMKQIDARSAMLKKMMTSERHERAFLGGTERFVGKEKPELIPKLSPILMKYYENDLVSEEVFKSWGTKASKKYVDIAISRKVRKQAEAFIKWLETAESDDDSEEESE</sequence>
<dbReference type="GO" id="GO:0003743">
    <property type="term" value="F:translation initiation factor activity"/>
    <property type="evidence" value="ECO:0007669"/>
    <property type="project" value="UniProtKB-KW"/>
</dbReference>
<dbReference type="Pfam" id="PF02020">
    <property type="entry name" value="W2"/>
    <property type="match status" value="1"/>
</dbReference>
<keyword evidence="4" id="KW-0648">Protein biosynthesis</keyword>
<dbReference type="PANTHER" id="PTHR23001">
    <property type="entry name" value="EUKARYOTIC TRANSLATION INITIATION FACTOR"/>
    <property type="match status" value="1"/>
</dbReference>
<reference evidence="8" key="1">
    <citation type="journal article" date="2020" name="Stud. Mycol.">
        <title>101 Dothideomycetes genomes: a test case for predicting lifestyles and emergence of pathogens.</title>
        <authorList>
            <person name="Haridas S."/>
            <person name="Albert R."/>
            <person name="Binder M."/>
            <person name="Bloem J."/>
            <person name="Labutti K."/>
            <person name="Salamov A."/>
            <person name="Andreopoulos B."/>
            <person name="Baker S."/>
            <person name="Barry K."/>
            <person name="Bills G."/>
            <person name="Bluhm B."/>
            <person name="Cannon C."/>
            <person name="Castanera R."/>
            <person name="Culley D."/>
            <person name="Daum C."/>
            <person name="Ezra D."/>
            <person name="Gonzalez J."/>
            <person name="Henrissat B."/>
            <person name="Kuo A."/>
            <person name="Liang C."/>
            <person name="Lipzen A."/>
            <person name="Lutzoni F."/>
            <person name="Magnuson J."/>
            <person name="Mondo S."/>
            <person name="Nolan M."/>
            <person name="Ohm R."/>
            <person name="Pangilinan J."/>
            <person name="Park H.-J."/>
            <person name="Ramirez L."/>
            <person name="Alfaro M."/>
            <person name="Sun H."/>
            <person name="Tritt A."/>
            <person name="Yoshinaga Y."/>
            <person name="Zwiers L.-H."/>
            <person name="Turgeon B."/>
            <person name="Goodwin S."/>
            <person name="Spatafora J."/>
            <person name="Crous P."/>
            <person name="Grigoriev I."/>
        </authorList>
    </citation>
    <scope>NUCLEOTIDE SEQUENCE</scope>
    <source>
        <strain evidence="8">CBS 113979</strain>
    </source>
</reference>
<dbReference type="Pfam" id="PF01873">
    <property type="entry name" value="eIF-5_eIF-2B"/>
    <property type="match status" value="1"/>
</dbReference>
<dbReference type="Proteomes" id="UP000800041">
    <property type="component" value="Unassembled WGS sequence"/>
</dbReference>
<keyword evidence="2 8" id="KW-0396">Initiation factor</keyword>
<dbReference type="Gene3D" id="1.25.40.180">
    <property type="match status" value="1"/>
</dbReference>
<evidence type="ECO:0000313" key="8">
    <source>
        <dbReference type="EMBL" id="KAF1987957.1"/>
    </source>
</evidence>
<protein>
    <submittedName>
        <fullName evidence="8">Putative eukaryotic translation initiation factor 5</fullName>
    </submittedName>
</protein>
<dbReference type="Gene3D" id="3.30.30.170">
    <property type="match status" value="1"/>
</dbReference>
<dbReference type="AlphaFoldDB" id="A0A6G1H4H4"/>
<dbReference type="SUPFAM" id="SSF75689">
    <property type="entry name" value="Zinc-binding domain of translation initiation factor 2 beta"/>
    <property type="match status" value="1"/>
</dbReference>
<comment type="similarity">
    <text evidence="1">Belongs to the eIF-2-beta/eIF-5 family.</text>
</comment>
<dbReference type="EMBL" id="ML977150">
    <property type="protein sequence ID" value="KAF1987957.1"/>
    <property type="molecule type" value="Genomic_DNA"/>
</dbReference>
<feature type="compositionally biased region" description="Polar residues" evidence="6">
    <location>
        <begin position="167"/>
        <end position="182"/>
    </location>
</feature>
<evidence type="ECO:0000256" key="6">
    <source>
        <dbReference type="SAM" id="MobiDB-lite"/>
    </source>
</evidence>
<evidence type="ECO:0000259" key="7">
    <source>
        <dbReference type="PROSITE" id="PS51363"/>
    </source>
</evidence>
<dbReference type="GO" id="GO:0005829">
    <property type="term" value="C:cytosol"/>
    <property type="evidence" value="ECO:0007669"/>
    <property type="project" value="TreeGrafter"/>
</dbReference>
<dbReference type="OrthoDB" id="10250831at2759"/>
<dbReference type="GO" id="GO:0005525">
    <property type="term" value="F:GTP binding"/>
    <property type="evidence" value="ECO:0007669"/>
    <property type="project" value="UniProtKB-KW"/>
</dbReference>
<organism evidence="8 9">
    <name type="scientific">Aulographum hederae CBS 113979</name>
    <dbReference type="NCBI Taxonomy" id="1176131"/>
    <lineage>
        <taxon>Eukaryota</taxon>
        <taxon>Fungi</taxon>
        <taxon>Dikarya</taxon>
        <taxon>Ascomycota</taxon>
        <taxon>Pezizomycotina</taxon>
        <taxon>Dothideomycetes</taxon>
        <taxon>Pleosporomycetidae</taxon>
        <taxon>Aulographales</taxon>
        <taxon>Aulographaceae</taxon>
    </lineage>
</organism>
<dbReference type="FunFam" id="3.30.30.170:FF:000002">
    <property type="entry name" value="Eukaryotic translation initiation factor 5"/>
    <property type="match status" value="1"/>
</dbReference>
<dbReference type="SMART" id="SM00653">
    <property type="entry name" value="eIF2B_5"/>
    <property type="match status" value="1"/>
</dbReference>
<evidence type="ECO:0000256" key="2">
    <source>
        <dbReference type="ARBA" id="ARBA00022540"/>
    </source>
</evidence>
<dbReference type="InterPro" id="IPR003307">
    <property type="entry name" value="W2_domain"/>
</dbReference>
<feature type="compositionally biased region" description="Basic residues" evidence="6">
    <location>
        <begin position="146"/>
        <end position="160"/>
    </location>
</feature>
<feature type="region of interest" description="Disordered" evidence="6">
    <location>
        <begin position="146"/>
        <end position="201"/>
    </location>
</feature>
<keyword evidence="5" id="KW-0342">GTP-binding</keyword>
<evidence type="ECO:0000313" key="9">
    <source>
        <dbReference type="Proteomes" id="UP000800041"/>
    </source>
</evidence>
<dbReference type="SMART" id="SM00515">
    <property type="entry name" value="eIF5C"/>
    <property type="match status" value="1"/>
</dbReference>
<dbReference type="SUPFAM" id="SSF100966">
    <property type="entry name" value="Translation initiation factor 2 beta, aIF2beta, N-terminal domain"/>
    <property type="match status" value="1"/>
</dbReference>
<keyword evidence="9" id="KW-1185">Reference proteome</keyword>
<dbReference type="FunFam" id="2.20.25.350:FF:000001">
    <property type="entry name" value="Eukaryotic translation initiation factor 5"/>
    <property type="match status" value="1"/>
</dbReference>
<name>A0A6G1H4H4_9PEZI</name>
<dbReference type="FunFam" id="1.25.40.180:FF:000031">
    <property type="entry name" value="Eukaryotic translation initiation factor 5"/>
    <property type="match status" value="1"/>
</dbReference>
<dbReference type="PANTHER" id="PTHR23001:SF7">
    <property type="entry name" value="EUKARYOTIC TRANSLATION INITIATION FACTOR 5"/>
    <property type="match status" value="1"/>
</dbReference>
<dbReference type="SUPFAM" id="SSF48371">
    <property type="entry name" value="ARM repeat"/>
    <property type="match status" value="1"/>
</dbReference>
<dbReference type="InterPro" id="IPR016024">
    <property type="entry name" value="ARM-type_fold"/>
</dbReference>